<dbReference type="Gene3D" id="2.10.260.10">
    <property type="match status" value="1"/>
</dbReference>
<comment type="caution">
    <text evidence="1">The sequence shown here is derived from an EMBL/GenBank/DDBJ whole genome shotgun (WGS) entry which is preliminary data.</text>
</comment>
<dbReference type="SUPFAM" id="SSF89447">
    <property type="entry name" value="AbrB/MazE/MraZ-like"/>
    <property type="match status" value="1"/>
</dbReference>
<evidence type="ECO:0000313" key="1">
    <source>
        <dbReference type="EMBL" id="MDQ0496860.1"/>
    </source>
</evidence>
<dbReference type="Gene3D" id="1.10.260.40">
    <property type="entry name" value="lambda repressor-like DNA-binding domains"/>
    <property type="match status" value="1"/>
</dbReference>
<reference evidence="1 2" key="1">
    <citation type="submission" date="2023-07" db="EMBL/GenBank/DDBJ databases">
        <title>Genomic Encyclopedia of Type Strains, Phase IV (KMG-IV): sequencing the most valuable type-strain genomes for metagenomic binning, comparative biology and taxonomic classification.</title>
        <authorList>
            <person name="Goeker M."/>
        </authorList>
    </citation>
    <scope>NUCLEOTIDE SEQUENCE [LARGE SCALE GENOMIC DNA]</scope>
    <source>
        <strain evidence="1 2">DSM 14914</strain>
    </source>
</reference>
<keyword evidence="2" id="KW-1185">Reference proteome</keyword>
<dbReference type="InterPro" id="IPR037914">
    <property type="entry name" value="SpoVT-AbrB_sf"/>
</dbReference>
<accession>A0ABU0L6H0</accession>
<gene>
    <name evidence="1" type="ORF">QOZ95_005060</name>
</gene>
<evidence type="ECO:0000313" key="2">
    <source>
        <dbReference type="Proteomes" id="UP001242811"/>
    </source>
</evidence>
<protein>
    <submittedName>
        <fullName evidence="1">Transcriptional pleiotropic regulator of transition state genes</fullName>
    </submittedName>
</protein>
<dbReference type="RefSeq" id="WP_152378631.1">
    <property type="nucleotide sequence ID" value="NZ_CP045297.1"/>
</dbReference>
<dbReference type="EMBL" id="JAUSWA010000046">
    <property type="protein sequence ID" value="MDQ0496860.1"/>
    <property type="molecule type" value="Genomic_DNA"/>
</dbReference>
<proteinExistence type="predicted"/>
<dbReference type="InterPro" id="IPR010982">
    <property type="entry name" value="Lambda_DNA-bd_dom_sf"/>
</dbReference>
<sequence>MKDIGMTRNIDALGRILIPKEILITCNIQPCDIIEFFVDEENGVVAFEYSTQSCKFCGSREELTYFKSRLICEECRYLIKNGGTSKTRIPPKRIAPSKEITIQLLRFLMMEYPNATQQQYADRLGISQARVSQLIQSFLKRPDVKKNNS</sequence>
<name>A0ABU0L6H0_9BACL</name>
<dbReference type="Proteomes" id="UP001242811">
    <property type="component" value="Unassembled WGS sequence"/>
</dbReference>
<organism evidence="1 2">
    <name type="scientific">Paenibacillus brasilensis</name>
    <dbReference type="NCBI Taxonomy" id="128574"/>
    <lineage>
        <taxon>Bacteria</taxon>
        <taxon>Bacillati</taxon>
        <taxon>Bacillota</taxon>
        <taxon>Bacilli</taxon>
        <taxon>Bacillales</taxon>
        <taxon>Paenibacillaceae</taxon>
        <taxon>Paenibacillus</taxon>
    </lineage>
</organism>